<name>A0A6G0XRE9_9STRA</name>
<dbReference type="PANTHER" id="PTHR46472">
    <property type="entry name" value="NUCLEOREDOXIN"/>
    <property type="match status" value="1"/>
</dbReference>
<protein>
    <recommendedName>
        <fullName evidence="1">Thioredoxin domain-containing protein</fullName>
    </recommendedName>
</protein>
<sequence>MVFSEILGAELQTKDGVKPTEELLAGKKYVGIYFSAHWCPPCRAFTPVLSDAYKSFVEEGHNDVAIVFLSWDEEEAGFNEYYEQMPFYAVPFARRDIKEVLTEEKYGVKSIPTLIWLNTNGEVVTKGGRNLVVDARGKPDRILEALAKF</sequence>
<dbReference type="GO" id="GO:0005634">
    <property type="term" value="C:nucleus"/>
    <property type="evidence" value="ECO:0007669"/>
    <property type="project" value="TreeGrafter"/>
</dbReference>
<dbReference type="Gene3D" id="3.40.30.10">
    <property type="entry name" value="Glutaredoxin"/>
    <property type="match status" value="1"/>
</dbReference>
<proteinExistence type="predicted"/>
<evidence type="ECO:0000313" key="2">
    <source>
        <dbReference type="EMBL" id="KAF0742911.1"/>
    </source>
</evidence>
<dbReference type="GO" id="GO:0031397">
    <property type="term" value="P:negative regulation of protein ubiquitination"/>
    <property type="evidence" value="ECO:0007669"/>
    <property type="project" value="TreeGrafter"/>
</dbReference>
<feature type="domain" description="Thioredoxin" evidence="1">
    <location>
        <begin position="1"/>
        <end position="149"/>
    </location>
</feature>
<accession>A0A6G0XRE9</accession>
<dbReference type="Proteomes" id="UP000481153">
    <property type="component" value="Unassembled WGS sequence"/>
</dbReference>
<dbReference type="GO" id="GO:0030178">
    <property type="term" value="P:negative regulation of Wnt signaling pathway"/>
    <property type="evidence" value="ECO:0007669"/>
    <property type="project" value="TreeGrafter"/>
</dbReference>
<keyword evidence="3" id="KW-1185">Reference proteome</keyword>
<dbReference type="SUPFAM" id="SSF52833">
    <property type="entry name" value="Thioredoxin-like"/>
    <property type="match status" value="1"/>
</dbReference>
<reference evidence="2 3" key="1">
    <citation type="submission" date="2019-07" db="EMBL/GenBank/DDBJ databases">
        <title>Genomics analysis of Aphanomyces spp. identifies a new class of oomycete effector associated with host adaptation.</title>
        <authorList>
            <person name="Gaulin E."/>
        </authorList>
    </citation>
    <scope>NUCLEOTIDE SEQUENCE [LARGE SCALE GENOMIC DNA]</scope>
    <source>
        <strain evidence="2 3">ATCC 201684</strain>
    </source>
</reference>
<dbReference type="EMBL" id="VJMJ01000023">
    <property type="protein sequence ID" value="KAF0742911.1"/>
    <property type="molecule type" value="Genomic_DNA"/>
</dbReference>
<gene>
    <name evidence="2" type="ORF">Ae201684_002305</name>
</gene>
<evidence type="ECO:0000259" key="1">
    <source>
        <dbReference type="PROSITE" id="PS51352"/>
    </source>
</evidence>
<dbReference type="PROSITE" id="PS51352">
    <property type="entry name" value="THIOREDOXIN_2"/>
    <property type="match status" value="1"/>
</dbReference>
<dbReference type="PANTHER" id="PTHR46472:SF1">
    <property type="entry name" value="NUCLEOREDOXIN"/>
    <property type="match status" value="1"/>
</dbReference>
<evidence type="ECO:0000313" key="3">
    <source>
        <dbReference type="Proteomes" id="UP000481153"/>
    </source>
</evidence>
<dbReference type="OrthoDB" id="409136at2759"/>
<dbReference type="InterPro" id="IPR013766">
    <property type="entry name" value="Thioredoxin_domain"/>
</dbReference>
<dbReference type="GO" id="GO:0004791">
    <property type="term" value="F:thioredoxin-disulfide reductase (NADPH) activity"/>
    <property type="evidence" value="ECO:0007669"/>
    <property type="project" value="TreeGrafter"/>
</dbReference>
<organism evidence="2 3">
    <name type="scientific">Aphanomyces euteiches</name>
    <dbReference type="NCBI Taxonomy" id="100861"/>
    <lineage>
        <taxon>Eukaryota</taxon>
        <taxon>Sar</taxon>
        <taxon>Stramenopiles</taxon>
        <taxon>Oomycota</taxon>
        <taxon>Saprolegniomycetes</taxon>
        <taxon>Saprolegniales</taxon>
        <taxon>Verrucalvaceae</taxon>
        <taxon>Aphanomyces</taxon>
    </lineage>
</organism>
<dbReference type="InterPro" id="IPR036249">
    <property type="entry name" value="Thioredoxin-like_sf"/>
</dbReference>
<dbReference type="Pfam" id="PF13905">
    <property type="entry name" value="Thioredoxin_8"/>
    <property type="match status" value="1"/>
</dbReference>
<dbReference type="VEuPathDB" id="FungiDB:AeMF1_017167"/>
<comment type="caution">
    <text evidence="2">The sequence shown here is derived from an EMBL/GenBank/DDBJ whole genome shotgun (WGS) entry which is preliminary data.</text>
</comment>
<dbReference type="AlphaFoldDB" id="A0A6G0XRE9"/>
<dbReference type="InterPro" id="IPR012336">
    <property type="entry name" value="Thioredoxin-like_fold"/>
</dbReference>